<dbReference type="GO" id="GO:0016740">
    <property type="term" value="F:transferase activity"/>
    <property type="evidence" value="ECO:0007669"/>
    <property type="project" value="UniProtKB-KW"/>
</dbReference>
<keyword evidence="2" id="KW-0808">Transferase</keyword>
<gene>
    <name evidence="2" type="ORF">C1J01_16250</name>
</gene>
<evidence type="ECO:0000313" key="3">
    <source>
        <dbReference type="Proteomes" id="UP000249304"/>
    </source>
</evidence>
<organism evidence="2 3">
    <name type="scientific">Nonomuraea aridisoli</name>
    <dbReference type="NCBI Taxonomy" id="2070368"/>
    <lineage>
        <taxon>Bacteria</taxon>
        <taxon>Bacillati</taxon>
        <taxon>Actinomycetota</taxon>
        <taxon>Actinomycetes</taxon>
        <taxon>Streptosporangiales</taxon>
        <taxon>Streptosporangiaceae</taxon>
        <taxon>Nonomuraea</taxon>
    </lineage>
</organism>
<comment type="caution">
    <text evidence="2">The sequence shown here is derived from an EMBL/GenBank/DDBJ whole genome shotgun (WGS) entry which is preliminary data.</text>
</comment>
<dbReference type="InterPro" id="IPR050834">
    <property type="entry name" value="Glycosyltransf_2"/>
</dbReference>
<dbReference type="Gene3D" id="3.90.550.10">
    <property type="entry name" value="Spore Coat Polysaccharide Biosynthesis Protein SpsA, Chain A"/>
    <property type="match status" value="1"/>
</dbReference>
<evidence type="ECO:0000313" key="2">
    <source>
        <dbReference type="EMBL" id="PZG18022.1"/>
    </source>
</evidence>
<dbReference type="Proteomes" id="UP000249304">
    <property type="component" value="Unassembled WGS sequence"/>
</dbReference>
<dbReference type="InterPro" id="IPR029044">
    <property type="entry name" value="Nucleotide-diphossugar_trans"/>
</dbReference>
<dbReference type="PANTHER" id="PTHR43685:SF2">
    <property type="entry name" value="GLYCOSYLTRANSFERASE 2-LIKE DOMAIN-CONTAINING PROTEIN"/>
    <property type="match status" value="1"/>
</dbReference>
<dbReference type="AlphaFoldDB" id="A0A2W2E213"/>
<keyword evidence="3" id="KW-1185">Reference proteome</keyword>
<feature type="domain" description="Glycosyltransferase 2-like" evidence="1">
    <location>
        <begin position="26"/>
        <end position="178"/>
    </location>
</feature>
<protein>
    <submittedName>
        <fullName evidence="2">Glycosyltransferase family 2 protein</fullName>
    </submittedName>
</protein>
<dbReference type="PANTHER" id="PTHR43685">
    <property type="entry name" value="GLYCOSYLTRANSFERASE"/>
    <property type="match status" value="1"/>
</dbReference>
<dbReference type="EMBL" id="POUD01000058">
    <property type="protein sequence ID" value="PZG18022.1"/>
    <property type="molecule type" value="Genomic_DNA"/>
</dbReference>
<dbReference type="SUPFAM" id="SSF53448">
    <property type="entry name" value="Nucleotide-diphospho-sugar transferases"/>
    <property type="match status" value="1"/>
</dbReference>
<accession>A0A2W2E213</accession>
<sequence>MDDLRAQSEAPSKGPGMSDSLTPAVSVVIPCYNYGRYLPQALDSVLGQTFSDWEIVVVDDGSTDDSPAVAQDFIDRHPDRRIRLLRQANAGVSAARNAGIAAAAGRYILPLDADDVIAPTMLEKTTAVLDAEPDIAIASTDLFIFTDAEDLPPQVLPLPPYTKELLLQRLIMFYCSLYRREAWEVVGGYNESMRAGEDWDFWIGCAERGFDAYHIPEPLFGARNKDTGLHVEAAENDLTVRARIVANHPTAFKPLTQAWAQALLQHEQDACQHDARVPDEILTRAGEMDQFLRFVMDLQRVARQQHYRIQHLEKALAEQTGPS</sequence>
<dbReference type="CDD" id="cd00761">
    <property type="entry name" value="Glyco_tranf_GTA_type"/>
    <property type="match status" value="1"/>
</dbReference>
<dbReference type="OrthoDB" id="3655479at2"/>
<evidence type="ECO:0000259" key="1">
    <source>
        <dbReference type="Pfam" id="PF00535"/>
    </source>
</evidence>
<dbReference type="InterPro" id="IPR001173">
    <property type="entry name" value="Glyco_trans_2-like"/>
</dbReference>
<name>A0A2W2E213_9ACTN</name>
<dbReference type="Pfam" id="PF00535">
    <property type="entry name" value="Glycos_transf_2"/>
    <property type="match status" value="1"/>
</dbReference>
<proteinExistence type="predicted"/>
<reference evidence="2 3" key="1">
    <citation type="submission" date="2018-01" db="EMBL/GenBank/DDBJ databases">
        <title>Draft genome sequence of Nonomuraea sp. KC333.</title>
        <authorList>
            <person name="Sahin N."/>
            <person name="Saygin H."/>
            <person name="Ay H."/>
        </authorList>
    </citation>
    <scope>NUCLEOTIDE SEQUENCE [LARGE SCALE GENOMIC DNA]</scope>
    <source>
        <strain evidence="2 3">KC333</strain>
    </source>
</reference>